<sequence length="636" mass="71334">MKKTESFLLIWLLVAFFGCSYNGQKNKVDVLIIGGGASGSMAGIQSARMGAKTLIVEEGPWLGGMLTSAGVSAIDGNYHLYSGLWEEFRQRLYDYYGGPDSVKTGWVSNVLFEPSVGEKLIREMAFAESNLEVVFNSKLDTLKRTDHGWLAAFVGENGSFIIEAEVVIDGTELGDVAKMVGIPYDIGMDSRYDTGEEIAPDESNDIIQDMTYVVILQDYGEGTDKTIARPENYDPTPFFCTCAGKCDPDTISRILWPCDKMIEYGRLPNNKYMINWPIYGNDYYLNVIELPPAERKKAYEKAKWYTRCYLYYLQTELGFNYLGIAENEFPTEDGFPLIPYHRESRRIKGLVRFTVNDLARPFDQEFPLYRTGIAVGDYPIDHHHAAYPDQSKVPDLHFYPVPSFSVPLGTLIPQDVKDFIVAEKSISVTNIVNGATRLQPVCILLGQAAGTLAALSANNQITPAEVSVREVQTHLLQAGAYLMPYRDVIPDDPYWLDVQKIGATGLIRGEGKNIGWTNVTLFHPDSVMTIEAIKPGINEMAPEIDIIDFEDNNILSVKDGLDIAIELAEYLKHKSLKMDIDEQVKQWWTQLNFGTFDPDSQITRAQMAVLLNRIADPFALEVDMKGRFVHKLSSDN</sequence>
<dbReference type="InterPro" id="IPR001119">
    <property type="entry name" value="SLH_dom"/>
</dbReference>
<evidence type="ECO:0000256" key="1">
    <source>
        <dbReference type="ARBA" id="ARBA00022485"/>
    </source>
</evidence>
<evidence type="ECO:0000259" key="6">
    <source>
        <dbReference type="PROSITE" id="PS51272"/>
    </source>
</evidence>
<name>A0A1I1US26_9BACT</name>
<dbReference type="PROSITE" id="PS51272">
    <property type="entry name" value="SLH"/>
    <property type="match status" value="1"/>
</dbReference>
<evidence type="ECO:0000313" key="8">
    <source>
        <dbReference type="Proteomes" id="UP000181976"/>
    </source>
</evidence>
<evidence type="ECO:0000256" key="3">
    <source>
        <dbReference type="ARBA" id="ARBA00023002"/>
    </source>
</evidence>
<dbReference type="AlphaFoldDB" id="A0A1I1US26"/>
<keyword evidence="8" id="KW-1185">Reference proteome</keyword>
<reference evidence="7 8" key="1">
    <citation type="submission" date="2016-10" db="EMBL/GenBank/DDBJ databases">
        <authorList>
            <person name="de Groot N.N."/>
        </authorList>
    </citation>
    <scope>NUCLEOTIDE SEQUENCE [LARGE SCALE GENOMIC DNA]</scope>
    <source>
        <strain evidence="7 8">DSM 19012</strain>
    </source>
</reference>
<evidence type="ECO:0000256" key="2">
    <source>
        <dbReference type="ARBA" id="ARBA00022723"/>
    </source>
</evidence>
<dbReference type="STRING" id="385682.SAMN05444380_101182"/>
<dbReference type="InterPro" id="IPR039650">
    <property type="entry name" value="HdrA-like"/>
</dbReference>
<keyword evidence="3" id="KW-0560">Oxidoreductase</keyword>
<dbReference type="EMBL" id="FONA01000001">
    <property type="protein sequence ID" value="SFD73587.1"/>
    <property type="molecule type" value="Genomic_DNA"/>
</dbReference>
<dbReference type="PROSITE" id="PS51257">
    <property type="entry name" value="PROKAR_LIPOPROTEIN"/>
    <property type="match status" value="1"/>
</dbReference>
<proteinExistence type="predicted"/>
<dbReference type="Pfam" id="PF12831">
    <property type="entry name" value="FAD_oxidored"/>
    <property type="match status" value="1"/>
</dbReference>
<keyword evidence="4" id="KW-0408">Iron</keyword>
<evidence type="ECO:0000256" key="5">
    <source>
        <dbReference type="ARBA" id="ARBA00023014"/>
    </source>
</evidence>
<dbReference type="RefSeq" id="WP_010526913.1">
    <property type="nucleotide sequence ID" value="NZ_AFSL01000023.1"/>
</dbReference>
<dbReference type="InterPro" id="IPR036188">
    <property type="entry name" value="FAD/NAD-bd_sf"/>
</dbReference>
<dbReference type="Gene3D" id="3.50.50.60">
    <property type="entry name" value="FAD/NAD(P)-binding domain"/>
    <property type="match status" value="1"/>
</dbReference>
<feature type="domain" description="SLH" evidence="6">
    <location>
        <begin position="544"/>
        <end position="625"/>
    </location>
</feature>
<keyword evidence="1" id="KW-0004">4Fe-4S</keyword>
<keyword evidence="2" id="KW-0479">Metal-binding</keyword>
<dbReference type="GO" id="GO:0051539">
    <property type="term" value="F:4 iron, 4 sulfur cluster binding"/>
    <property type="evidence" value="ECO:0007669"/>
    <property type="project" value="UniProtKB-KW"/>
</dbReference>
<dbReference type="GO" id="GO:0016491">
    <property type="term" value="F:oxidoreductase activity"/>
    <property type="evidence" value="ECO:0007669"/>
    <property type="project" value="UniProtKB-KW"/>
</dbReference>
<evidence type="ECO:0000313" key="7">
    <source>
        <dbReference type="EMBL" id="SFD73587.1"/>
    </source>
</evidence>
<gene>
    <name evidence="7" type="ORF">SAMN05444380_101182</name>
</gene>
<dbReference type="OrthoDB" id="615715at2"/>
<accession>A0A1I1US26</accession>
<dbReference type="SUPFAM" id="SSF51905">
    <property type="entry name" value="FAD/NAD(P)-binding domain"/>
    <property type="match status" value="1"/>
</dbReference>
<dbReference type="InParanoid" id="A0A1I1US26"/>
<dbReference type="GO" id="GO:0046872">
    <property type="term" value="F:metal ion binding"/>
    <property type="evidence" value="ECO:0007669"/>
    <property type="project" value="UniProtKB-KW"/>
</dbReference>
<organism evidence="7 8">
    <name type="scientific">Thermophagus xiamenensis</name>
    <dbReference type="NCBI Taxonomy" id="385682"/>
    <lineage>
        <taxon>Bacteria</taxon>
        <taxon>Pseudomonadati</taxon>
        <taxon>Bacteroidota</taxon>
        <taxon>Bacteroidia</taxon>
        <taxon>Marinilabiliales</taxon>
        <taxon>Marinilabiliaceae</taxon>
        <taxon>Thermophagus</taxon>
    </lineage>
</organism>
<evidence type="ECO:0000256" key="4">
    <source>
        <dbReference type="ARBA" id="ARBA00023004"/>
    </source>
</evidence>
<protein>
    <submittedName>
        <fullName evidence="7">FAD dependent oxidoreductase</fullName>
    </submittedName>
</protein>
<keyword evidence="5" id="KW-0411">Iron-sulfur</keyword>
<dbReference type="eggNOG" id="COG0492">
    <property type="taxonomic scope" value="Bacteria"/>
</dbReference>
<dbReference type="Proteomes" id="UP000181976">
    <property type="component" value="Unassembled WGS sequence"/>
</dbReference>
<dbReference type="PANTHER" id="PTHR43498:SF1">
    <property type="entry name" value="COB--COM HETERODISULFIDE REDUCTASE IRON-SULFUR SUBUNIT A"/>
    <property type="match status" value="1"/>
</dbReference>
<dbReference type="PANTHER" id="PTHR43498">
    <property type="entry name" value="FERREDOXIN:COB-COM HETERODISULFIDE REDUCTASE SUBUNIT A"/>
    <property type="match status" value="1"/>
</dbReference>